<proteinExistence type="predicted"/>
<dbReference type="EMBL" id="UINC01103396">
    <property type="protein sequence ID" value="SVC65744.1"/>
    <property type="molecule type" value="Genomic_DNA"/>
</dbReference>
<name>A0A382NX44_9ZZZZ</name>
<protein>
    <submittedName>
        <fullName evidence="1">Uncharacterized protein</fullName>
    </submittedName>
</protein>
<organism evidence="1">
    <name type="scientific">marine metagenome</name>
    <dbReference type="NCBI Taxonomy" id="408172"/>
    <lineage>
        <taxon>unclassified sequences</taxon>
        <taxon>metagenomes</taxon>
        <taxon>ecological metagenomes</taxon>
    </lineage>
</organism>
<accession>A0A382NX44</accession>
<sequence length="178" mass="18604">MSMMVRIMSLLPFATGSLCLLLVLVSFFGFASGTIEDEIPALPCVGSQDECATGMSESDLDVPTAFLLLDVHLDISMELDDAAWIGIVDSKFAITCPPGDTGLTNCTASDYTFMAGGPGHEGTIAHDLEPGSVRFVTGGDEGAVDLQDNTVSTEWSVHLANWVEVILALTGIGLCASG</sequence>
<feature type="non-terminal residue" evidence="1">
    <location>
        <position position="178"/>
    </location>
</feature>
<reference evidence="1" key="1">
    <citation type="submission" date="2018-05" db="EMBL/GenBank/DDBJ databases">
        <authorList>
            <person name="Lanie J.A."/>
            <person name="Ng W.-L."/>
            <person name="Kazmierczak K.M."/>
            <person name="Andrzejewski T.M."/>
            <person name="Davidsen T.M."/>
            <person name="Wayne K.J."/>
            <person name="Tettelin H."/>
            <person name="Glass J.I."/>
            <person name="Rusch D."/>
            <person name="Podicherti R."/>
            <person name="Tsui H.-C.T."/>
            <person name="Winkler M.E."/>
        </authorList>
    </citation>
    <scope>NUCLEOTIDE SEQUENCE</scope>
</reference>
<evidence type="ECO:0000313" key="1">
    <source>
        <dbReference type="EMBL" id="SVC65744.1"/>
    </source>
</evidence>
<gene>
    <name evidence="1" type="ORF">METZ01_LOCUS318598</name>
</gene>
<dbReference type="AlphaFoldDB" id="A0A382NX44"/>